<dbReference type="Gene3D" id="2.40.70.10">
    <property type="entry name" value="Acid Proteases"/>
    <property type="match status" value="1"/>
</dbReference>
<keyword evidence="4" id="KW-1185">Reference proteome</keyword>
<evidence type="ECO:0000313" key="4">
    <source>
        <dbReference type="Proteomes" id="UP001231518"/>
    </source>
</evidence>
<feature type="region of interest" description="Disordered" evidence="1">
    <location>
        <begin position="1"/>
        <end position="52"/>
    </location>
</feature>
<feature type="compositionally biased region" description="Low complexity" evidence="1">
    <location>
        <begin position="12"/>
        <end position="30"/>
    </location>
</feature>
<feature type="domain" description="Retrotransposon gag" evidence="2">
    <location>
        <begin position="169"/>
        <end position="253"/>
    </location>
</feature>
<protein>
    <recommendedName>
        <fullName evidence="2">Retrotransposon gag domain-containing protein</fullName>
    </recommendedName>
</protein>
<dbReference type="Proteomes" id="UP001231518">
    <property type="component" value="Chromosome 21"/>
</dbReference>
<evidence type="ECO:0000313" key="3">
    <source>
        <dbReference type="EMBL" id="KAJ8711136.1"/>
    </source>
</evidence>
<dbReference type="SUPFAM" id="SSF50630">
    <property type="entry name" value="Acid proteases"/>
    <property type="match status" value="1"/>
</dbReference>
<accession>A0AAD8DN37</accession>
<feature type="compositionally biased region" description="Polar residues" evidence="1">
    <location>
        <begin position="327"/>
        <end position="338"/>
    </location>
</feature>
<sequence length="604" mass="66316">MNRQPAPEFVPYNMMNNNNYNNNNGNQQPRPQRHPAPPPGMGDVPLNHPHPGHPIPIFSVNGAGIYPTQFRPEGHPNGRMFVMMIPEPPAPTGPADFGQSFPPHQPSEMMPPNDDENYYEDGEAYGPPVVNFALCKERFNGVGDVRPFINAVIDFKYCAEMKDETALRSFALLLTDQAAHWWQANKTFINDWDSALKLLRSSFRPRTQPHRIYRRFFSAPQTEESTAAFVQRTKGLLSKIPANTLTQETQLDLIFAMLDRRIKDNVNRDDCDTVLDLMERARKVEEAFASPATAPPQEPAAPNAAVEKQVPEEVPSEATPLDLEAQPQESESLQSPVSPQEGAALDTAAPSASELPVPSDAAASAELAAKKSDTQGTPSPTSPSIATMPASDLGGESCEPCDHCRIYGMLFERACRKLHKGEKTPQNMALLEELSKLDAEKFGKLVCFRCRSSGPDKVAEMKCTKCTHEVTGGCPLMTATVYDVDFNFVVDTGSSHSIASPELVNHLVACGQEFAFNVLIMPIRGIPVRHVFRVANVEVMVAGVPVPATLVDLPGATKNVFGMDFIKQAGLVLDFSGKGTWTVRGGNGEQTVLYERLNRMETPY</sequence>
<dbReference type="InterPro" id="IPR021109">
    <property type="entry name" value="Peptidase_aspartic_dom_sf"/>
</dbReference>
<dbReference type="EMBL" id="JARGEI010000022">
    <property type="protein sequence ID" value="KAJ8711136.1"/>
    <property type="molecule type" value="Genomic_DNA"/>
</dbReference>
<feature type="region of interest" description="Disordered" evidence="1">
    <location>
        <begin position="288"/>
        <end position="391"/>
    </location>
</feature>
<dbReference type="GO" id="GO:0004190">
    <property type="term" value="F:aspartic-type endopeptidase activity"/>
    <property type="evidence" value="ECO:0007669"/>
    <property type="project" value="InterPro"/>
</dbReference>
<evidence type="ECO:0000259" key="2">
    <source>
        <dbReference type="Pfam" id="PF03732"/>
    </source>
</evidence>
<dbReference type="AlphaFoldDB" id="A0AAD8DN37"/>
<evidence type="ECO:0000256" key="1">
    <source>
        <dbReference type="SAM" id="MobiDB-lite"/>
    </source>
</evidence>
<gene>
    <name evidence="3" type="ORF">PYW07_008378</name>
</gene>
<comment type="caution">
    <text evidence="3">The sequence shown here is derived from an EMBL/GenBank/DDBJ whole genome shotgun (WGS) entry which is preliminary data.</text>
</comment>
<reference evidence="3" key="1">
    <citation type="submission" date="2023-03" db="EMBL/GenBank/DDBJ databases">
        <title>Chromosome-level genomes of two armyworms, Mythimna separata and Mythimna loreyi, provide insights into the biosynthesis and reception of sex pheromones.</title>
        <authorList>
            <person name="Zhao H."/>
        </authorList>
    </citation>
    <scope>NUCLEOTIDE SEQUENCE</scope>
    <source>
        <strain evidence="3">BeijingLab</strain>
        <tissue evidence="3">Pupa</tissue>
    </source>
</reference>
<dbReference type="GO" id="GO:0006508">
    <property type="term" value="P:proteolysis"/>
    <property type="evidence" value="ECO:0007669"/>
    <property type="project" value="InterPro"/>
</dbReference>
<feature type="compositionally biased region" description="Polar residues" evidence="1">
    <location>
        <begin position="374"/>
        <end position="385"/>
    </location>
</feature>
<dbReference type="InterPro" id="IPR005162">
    <property type="entry name" value="Retrotrans_gag_dom"/>
</dbReference>
<dbReference type="Pfam" id="PF03732">
    <property type="entry name" value="Retrotrans_gag"/>
    <property type="match status" value="1"/>
</dbReference>
<proteinExistence type="predicted"/>
<organism evidence="3 4">
    <name type="scientific">Mythimna separata</name>
    <name type="common">Oriental armyworm</name>
    <name type="synonym">Pseudaletia separata</name>
    <dbReference type="NCBI Taxonomy" id="271217"/>
    <lineage>
        <taxon>Eukaryota</taxon>
        <taxon>Metazoa</taxon>
        <taxon>Ecdysozoa</taxon>
        <taxon>Arthropoda</taxon>
        <taxon>Hexapoda</taxon>
        <taxon>Insecta</taxon>
        <taxon>Pterygota</taxon>
        <taxon>Neoptera</taxon>
        <taxon>Endopterygota</taxon>
        <taxon>Lepidoptera</taxon>
        <taxon>Glossata</taxon>
        <taxon>Ditrysia</taxon>
        <taxon>Noctuoidea</taxon>
        <taxon>Noctuidae</taxon>
        <taxon>Noctuinae</taxon>
        <taxon>Hadenini</taxon>
        <taxon>Mythimna</taxon>
    </lineage>
</organism>
<name>A0AAD8DN37_MYTSE</name>
<dbReference type="InterPro" id="IPR001969">
    <property type="entry name" value="Aspartic_peptidase_AS"/>
</dbReference>
<dbReference type="PROSITE" id="PS00141">
    <property type="entry name" value="ASP_PROTEASE"/>
    <property type="match status" value="1"/>
</dbReference>